<gene>
    <name evidence="1" type="ORF">HNQ88_005170</name>
</gene>
<dbReference type="EMBL" id="JAVDQD010000018">
    <property type="protein sequence ID" value="MDR6242083.1"/>
    <property type="molecule type" value="Genomic_DNA"/>
</dbReference>
<sequence>MTSLNATEIKEINGGVAPGGCIVLPFPIGPICPLPMPLPIYPIPVLL</sequence>
<organism evidence="1 2">
    <name type="scientific">Aureibacter tunicatorum</name>
    <dbReference type="NCBI Taxonomy" id="866807"/>
    <lineage>
        <taxon>Bacteria</taxon>
        <taxon>Pseudomonadati</taxon>
        <taxon>Bacteroidota</taxon>
        <taxon>Cytophagia</taxon>
        <taxon>Cytophagales</taxon>
        <taxon>Persicobacteraceae</taxon>
        <taxon>Aureibacter</taxon>
    </lineage>
</organism>
<evidence type="ECO:0000313" key="1">
    <source>
        <dbReference type="EMBL" id="MDR6242083.1"/>
    </source>
</evidence>
<name>A0AAE4BVV6_9BACT</name>
<evidence type="ECO:0000313" key="2">
    <source>
        <dbReference type="Proteomes" id="UP001185092"/>
    </source>
</evidence>
<accession>A0AAE4BVV6</accession>
<dbReference type="RefSeq" id="WP_309943457.1">
    <property type="nucleotide sequence ID" value="NZ_AP025312.1"/>
</dbReference>
<dbReference type="AlphaFoldDB" id="A0AAE4BVV6"/>
<protein>
    <submittedName>
        <fullName evidence="1">Uncharacterized protein</fullName>
    </submittedName>
</protein>
<proteinExistence type="predicted"/>
<comment type="caution">
    <text evidence="1">The sequence shown here is derived from an EMBL/GenBank/DDBJ whole genome shotgun (WGS) entry which is preliminary data.</text>
</comment>
<keyword evidence="2" id="KW-1185">Reference proteome</keyword>
<dbReference type="Proteomes" id="UP001185092">
    <property type="component" value="Unassembled WGS sequence"/>
</dbReference>
<reference evidence="1" key="1">
    <citation type="submission" date="2023-07" db="EMBL/GenBank/DDBJ databases">
        <title>Genomic Encyclopedia of Type Strains, Phase IV (KMG-IV): sequencing the most valuable type-strain genomes for metagenomic binning, comparative biology and taxonomic classification.</title>
        <authorList>
            <person name="Goeker M."/>
        </authorList>
    </citation>
    <scope>NUCLEOTIDE SEQUENCE</scope>
    <source>
        <strain evidence="1">DSM 26174</strain>
    </source>
</reference>